<protein>
    <submittedName>
        <fullName evidence="2">Uncharacterized protein</fullName>
    </submittedName>
</protein>
<dbReference type="AlphaFoldDB" id="A0A0D3J245"/>
<dbReference type="KEGG" id="ehx:EMIHUDRAFT_458958"/>
<keyword evidence="3" id="KW-1185">Reference proteome</keyword>
<dbReference type="GeneID" id="17263728"/>
<sequence length="312" mass="33335">MSKSGATATSIRARALAWGKPRGARAADLATAAAEEEDGDAQVGCTASQNNEAELRKLRDENQSLKDENQSLKNQSLKQVENQSLKDENQSLKDEIQSLKDQLHNFGTPSAIAPSRDGKVDAEPAAEWGVAGWVDSLALTEVVAEALKEPAGTRDPFKYVCNLSLADLESKLEAVKLSGLATLLWSAIEKLRGQSAATGAALNAKFAAEGDAFKGEMGFGGVEQFYGGLEKLIGPPLMVDGSLLKAMETEHCAEKDADVPFDTSNGIEGATSKLEWEFVVAPVVADQDSRYAERGGDFRRRKPHPVRSGSVS</sequence>
<evidence type="ECO:0000256" key="1">
    <source>
        <dbReference type="SAM" id="MobiDB-lite"/>
    </source>
</evidence>
<evidence type="ECO:0000313" key="2">
    <source>
        <dbReference type="EnsemblProtists" id="EOD17580"/>
    </source>
</evidence>
<feature type="region of interest" description="Disordered" evidence="1">
    <location>
        <begin position="60"/>
        <end position="87"/>
    </location>
</feature>
<organism evidence="2 3">
    <name type="scientific">Emiliania huxleyi (strain CCMP1516)</name>
    <dbReference type="NCBI Taxonomy" id="280463"/>
    <lineage>
        <taxon>Eukaryota</taxon>
        <taxon>Haptista</taxon>
        <taxon>Haptophyta</taxon>
        <taxon>Prymnesiophyceae</taxon>
        <taxon>Isochrysidales</taxon>
        <taxon>Noelaerhabdaceae</taxon>
        <taxon>Emiliania</taxon>
    </lineage>
</organism>
<proteinExistence type="predicted"/>
<evidence type="ECO:0000313" key="3">
    <source>
        <dbReference type="Proteomes" id="UP000013827"/>
    </source>
</evidence>
<feature type="compositionally biased region" description="Basic and acidic residues" evidence="1">
    <location>
        <begin position="60"/>
        <end position="70"/>
    </location>
</feature>
<name>A0A0D3J245_EMIH1</name>
<dbReference type="Gene3D" id="1.20.58.130">
    <property type="match status" value="1"/>
</dbReference>
<feature type="region of interest" description="Disordered" evidence="1">
    <location>
        <begin position="292"/>
        <end position="312"/>
    </location>
</feature>
<dbReference type="Proteomes" id="UP000013827">
    <property type="component" value="Unassembled WGS sequence"/>
</dbReference>
<dbReference type="PaxDb" id="2903-EOD17580"/>
<accession>A0A0D3J245</accession>
<dbReference type="EnsemblProtists" id="EOD17580">
    <property type="protein sequence ID" value="EOD17580"/>
    <property type="gene ID" value="EMIHUDRAFT_458958"/>
</dbReference>
<dbReference type="RefSeq" id="XP_005770009.1">
    <property type="nucleotide sequence ID" value="XM_005769952.1"/>
</dbReference>
<reference evidence="2" key="2">
    <citation type="submission" date="2024-10" db="UniProtKB">
        <authorList>
            <consortium name="EnsemblProtists"/>
        </authorList>
    </citation>
    <scope>IDENTIFICATION</scope>
</reference>
<reference evidence="3" key="1">
    <citation type="journal article" date="2013" name="Nature">
        <title>Pan genome of the phytoplankton Emiliania underpins its global distribution.</title>
        <authorList>
            <person name="Read B.A."/>
            <person name="Kegel J."/>
            <person name="Klute M.J."/>
            <person name="Kuo A."/>
            <person name="Lefebvre S.C."/>
            <person name="Maumus F."/>
            <person name="Mayer C."/>
            <person name="Miller J."/>
            <person name="Monier A."/>
            <person name="Salamov A."/>
            <person name="Young J."/>
            <person name="Aguilar M."/>
            <person name="Claverie J.M."/>
            <person name="Frickenhaus S."/>
            <person name="Gonzalez K."/>
            <person name="Herman E.K."/>
            <person name="Lin Y.C."/>
            <person name="Napier J."/>
            <person name="Ogata H."/>
            <person name="Sarno A.F."/>
            <person name="Shmutz J."/>
            <person name="Schroeder D."/>
            <person name="de Vargas C."/>
            <person name="Verret F."/>
            <person name="von Dassow P."/>
            <person name="Valentin K."/>
            <person name="Van de Peer Y."/>
            <person name="Wheeler G."/>
            <person name="Dacks J.B."/>
            <person name="Delwiche C.F."/>
            <person name="Dyhrman S.T."/>
            <person name="Glockner G."/>
            <person name="John U."/>
            <person name="Richards T."/>
            <person name="Worden A.Z."/>
            <person name="Zhang X."/>
            <person name="Grigoriev I.V."/>
            <person name="Allen A.E."/>
            <person name="Bidle K."/>
            <person name="Borodovsky M."/>
            <person name="Bowler C."/>
            <person name="Brownlee C."/>
            <person name="Cock J.M."/>
            <person name="Elias M."/>
            <person name="Gladyshev V.N."/>
            <person name="Groth M."/>
            <person name="Guda C."/>
            <person name="Hadaegh A."/>
            <person name="Iglesias-Rodriguez M.D."/>
            <person name="Jenkins J."/>
            <person name="Jones B.M."/>
            <person name="Lawson T."/>
            <person name="Leese F."/>
            <person name="Lindquist E."/>
            <person name="Lobanov A."/>
            <person name="Lomsadze A."/>
            <person name="Malik S.B."/>
            <person name="Marsh M.E."/>
            <person name="Mackinder L."/>
            <person name="Mock T."/>
            <person name="Mueller-Roeber B."/>
            <person name="Pagarete A."/>
            <person name="Parker M."/>
            <person name="Probert I."/>
            <person name="Quesneville H."/>
            <person name="Raines C."/>
            <person name="Rensing S.A."/>
            <person name="Riano-Pachon D.M."/>
            <person name="Richier S."/>
            <person name="Rokitta S."/>
            <person name="Shiraiwa Y."/>
            <person name="Soanes D.M."/>
            <person name="van der Giezen M."/>
            <person name="Wahlund T.M."/>
            <person name="Williams B."/>
            <person name="Wilson W."/>
            <person name="Wolfe G."/>
            <person name="Wurch L.L."/>
        </authorList>
    </citation>
    <scope>NUCLEOTIDE SEQUENCE</scope>
</reference>
<feature type="compositionally biased region" description="Polar residues" evidence="1">
    <location>
        <begin position="71"/>
        <end position="83"/>
    </location>
</feature>
<dbReference type="HOGENOM" id="CLU_892630_0_0_1"/>